<sequence>MEDAAGKGHLAMLEWLDQYYPAVRCTSLAIDLAMGSGHMEVVQWLMAHGYVGGVHVDAMVQAIGDTNGLVSCPQDYLECVSFKLEESMIDASLHSHVKMLRWLLPSNTHVCACDALRGVQRWGQDDLVTHILRTKASRCKKHGQA</sequence>
<name>A0A485LRK8_9STRA</name>
<gene>
    <name evidence="2" type="primary">Aste57867_24200</name>
    <name evidence="1" type="ORF">As57867_024126</name>
    <name evidence="2" type="ORF">ASTE57867_24200</name>
</gene>
<dbReference type="EMBL" id="CAADRA010007396">
    <property type="protein sequence ID" value="VFU00842.1"/>
    <property type="molecule type" value="Genomic_DNA"/>
</dbReference>
<evidence type="ECO:0000313" key="1">
    <source>
        <dbReference type="EMBL" id="KAF0683766.1"/>
    </source>
</evidence>
<dbReference type="Proteomes" id="UP000332933">
    <property type="component" value="Unassembled WGS sequence"/>
</dbReference>
<dbReference type="AlphaFoldDB" id="A0A485LRK8"/>
<organism evidence="2 3">
    <name type="scientific">Aphanomyces stellatus</name>
    <dbReference type="NCBI Taxonomy" id="120398"/>
    <lineage>
        <taxon>Eukaryota</taxon>
        <taxon>Sar</taxon>
        <taxon>Stramenopiles</taxon>
        <taxon>Oomycota</taxon>
        <taxon>Saprolegniomycetes</taxon>
        <taxon>Saprolegniales</taxon>
        <taxon>Verrucalvaceae</taxon>
        <taxon>Aphanomyces</taxon>
    </lineage>
</organism>
<dbReference type="EMBL" id="VJMH01007370">
    <property type="protein sequence ID" value="KAF0683766.1"/>
    <property type="molecule type" value="Genomic_DNA"/>
</dbReference>
<evidence type="ECO:0000313" key="3">
    <source>
        <dbReference type="Proteomes" id="UP000332933"/>
    </source>
</evidence>
<dbReference type="SUPFAM" id="SSF140860">
    <property type="entry name" value="Pseudo ankyrin repeat-like"/>
    <property type="match status" value="1"/>
</dbReference>
<dbReference type="InterPro" id="IPR036770">
    <property type="entry name" value="Ankyrin_rpt-contain_sf"/>
</dbReference>
<accession>A0A485LRK8</accession>
<dbReference type="OrthoDB" id="2143442at2759"/>
<reference evidence="1" key="2">
    <citation type="submission" date="2019-06" db="EMBL/GenBank/DDBJ databases">
        <title>Genomics analysis of Aphanomyces spp. identifies a new class of oomycete effector associated with host adaptation.</title>
        <authorList>
            <person name="Gaulin E."/>
        </authorList>
    </citation>
    <scope>NUCLEOTIDE SEQUENCE</scope>
    <source>
        <strain evidence="1">CBS 578.67</strain>
    </source>
</reference>
<reference evidence="2 3" key="1">
    <citation type="submission" date="2019-03" db="EMBL/GenBank/DDBJ databases">
        <authorList>
            <person name="Gaulin E."/>
            <person name="Dumas B."/>
        </authorList>
    </citation>
    <scope>NUCLEOTIDE SEQUENCE [LARGE SCALE GENOMIC DNA]</scope>
    <source>
        <strain evidence="2">CBS 568.67</strain>
    </source>
</reference>
<dbReference type="PANTHER" id="PTHR46586:SF3">
    <property type="entry name" value="ANKYRIN REPEAT-CONTAINING PROTEIN"/>
    <property type="match status" value="1"/>
</dbReference>
<keyword evidence="3" id="KW-1185">Reference proteome</keyword>
<evidence type="ECO:0000313" key="2">
    <source>
        <dbReference type="EMBL" id="VFU00842.1"/>
    </source>
</evidence>
<dbReference type="Gene3D" id="1.25.40.20">
    <property type="entry name" value="Ankyrin repeat-containing domain"/>
    <property type="match status" value="1"/>
</dbReference>
<protein>
    <submittedName>
        <fullName evidence="2">Aste57867_24200 protein</fullName>
    </submittedName>
</protein>
<proteinExistence type="predicted"/>
<dbReference type="InterPro" id="IPR052050">
    <property type="entry name" value="SecEffector_AnkRepeat"/>
</dbReference>
<dbReference type="PANTHER" id="PTHR46586">
    <property type="entry name" value="ANKYRIN REPEAT-CONTAINING PROTEIN"/>
    <property type="match status" value="1"/>
</dbReference>